<feature type="non-terminal residue" evidence="1">
    <location>
        <position position="1"/>
    </location>
</feature>
<dbReference type="Proteomes" id="UP000789901">
    <property type="component" value="Unassembled WGS sequence"/>
</dbReference>
<sequence>FRLRNRRFGTGVIGMDELDIGLRLGRELNAGIDELNIEWPNGLVPVKRIWAWSNKIGFMMDKLDELGIGMFGDLRIWAWSNTITWYWNDQRLGHAGTGL</sequence>
<gene>
    <name evidence="1" type="ORF">GMARGA_LOCUS31493</name>
</gene>
<proteinExistence type="predicted"/>
<keyword evidence="2" id="KW-1185">Reference proteome</keyword>
<accession>A0ABN7WIM9</accession>
<comment type="caution">
    <text evidence="1">The sequence shown here is derived from an EMBL/GenBank/DDBJ whole genome shotgun (WGS) entry which is preliminary data.</text>
</comment>
<feature type="non-terminal residue" evidence="1">
    <location>
        <position position="99"/>
    </location>
</feature>
<evidence type="ECO:0000313" key="2">
    <source>
        <dbReference type="Proteomes" id="UP000789901"/>
    </source>
</evidence>
<organism evidence="1 2">
    <name type="scientific">Gigaspora margarita</name>
    <dbReference type="NCBI Taxonomy" id="4874"/>
    <lineage>
        <taxon>Eukaryota</taxon>
        <taxon>Fungi</taxon>
        <taxon>Fungi incertae sedis</taxon>
        <taxon>Mucoromycota</taxon>
        <taxon>Glomeromycotina</taxon>
        <taxon>Glomeromycetes</taxon>
        <taxon>Diversisporales</taxon>
        <taxon>Gigasporaceae</taxon>
        <taxon>Gigaspora</taxon>
    </lineage>
</organism>
<reference evidence="1 2" key="1">
    <citation type="submission" date="2021-06" db="EMBL/GenBank/DDBJ databases">
        <authorList>
            <person name="Kallberg Y."/>
            <person name="Tangrot J."/>
            <person name="Rosling A."/>
        </authorList>
    </citation>
    <scope>NUCLEOTIDE SEQUENCE [LARGE SCALE GENOMIC DNA]</scope>
    <source>
        <strain evidence="1 2">120-4 pot B 10/14</strain>
    </source>
</reference>
<evidence type="ECO:0000313" key="1">
    <source>
        <dbReference type="EMBL" id="CAG8833319.1"/>
    </source>
</evidence>
<name>A0ABN7WIM9_GIGMA</name>
<dbReference type="EMBL" id="CAJVQB010047098">
    <property type="protein sequence ID" value="CAG8833319.1"/>
    <property type="molecule type" value="Genomic_DNA"/>
</dbReference>
<protein>
    <submittedName>
        <fullName evidence="1">5833_t:CDS:1</fullName>
    </submittedName>
</protein>